<comment type="caution">
    <text evidence="2">The sequence shown here is derived from an EMBL/GenBank/DDBJ whole genome shotgun (WGS) entry which is preliminary data.</text>
</comment>
<protein>
    <recommendedName>
        <fullName evidence="1">Globin domain-containing protein</fullName>
    </recommendedName>
</protein>
<dbReference type="EMBL" id="SJPR01000004">
    <property type="protein sequence ID" value="TWT95851.1"/>
    <property type="molecule type" value="Genomic_DNA"/>
</dbReference>
<dbReference type="InterPro" id="IPR000971">
    <property type="entry name" value="Globin"/>
</dbReference>
<evidence type="ECO:0000313" key="2">
    <source>
        <dbReference type="EMBL" id="TWT95851.1"/>
    </source>
</evidence>
<dbReference type="SUPFAM" id="SSF46458">
    <property type="entry name" value="Globin-like"/>
    <property type="match status" value="1"/>
</dbReference>
<dbReference type="GO" id="GO:0019825">
    <property type="term" value="F:oxygen binding"/>
    <property type="evidence" value="ECO:0007669"/>
    <property type="project" value="InterPro"/>
</dbReference>
<dbReference type="RefSeq" id="WP_146445664.1">
    <property type="nucleotide sequence ID" value="NZ_SJPR01000004.1"/>
</dbReference>
<evidence type="ECO:0000313" key="3">
    <source>
        <dbReference type="Proteomes" id="UP000317421"/>
    </source>
</evidence>
<dbReference type="AlphaFoldDB" id="A0A5C6A9Y8"/>
<gene>
    <name evidence="2" type="ORF">Pla108_29280</name>
</gene>
<keyword evidence="3" id="KW-1185">Reference proteome</keyword>
<dbReference type="OrthoDB" id="9801223at2"/>
<evidence type="ECO:0000259" key="1">
    <source>
        <dbReference type="PROSITE" id="PS01033"/>
    </source>
</evidence>
<dbReference type="InterPro" id="IPR012292">
    <property type="entry name" value="Globin/Proto"/>
</dbReference>
<dbReference type="InterPro" id="IPR009050">
    <property type="entry name" value="Globin-like_sf"/>
</dbReference>
<feature type="domain" description="Globin" evidence="1">
    <location>
        <begin position="1"/>
        <end position="134"/>
    </location>
</feature>
<dbReference type="GO" id="GO:0020037">
    <property type="term" value="F:heme binding"/>
    <property type="evidence" value="ECO:0007669"/>
    <property type="project" value="InterPro"/>
</dbReference>
<dbReference type="PROSITE" id="PS01033">
    <property type="entry name" value="GLOBIN"/>
    <property type="match status" value="1"/>
</dbReference>
<organism evidence="2 3">
    <name type="scientific">Botrimarina colliarenosi</name>
    <dbReference type="NCBI Taxonomy" id="2528001"/>
    <lineage>
        <taxon>Bacteria</taxon>
        <taxon>Pseudomonadati</taxon>
        <taxon>Planctomycetota</taxon>
        <taxon>Planctomycetia</taxon>
        <taxon>Pirellulales</taxon>
        <taxon>Lacipirellulaceae</taxon>
        <taxon>Botrimarina</taxon>
    </lineage>
</organism>
<proteinExistence type="predicted"/>
<sequence length="134" mass="14586">MTAREIKLVCDSWKQAAPVADTVVRLFYLRLFQLAPELRGRFHTSMSDQGDQLVAAIDDLTDCLAHGEDTLLAPAPAGGVYADVVAKAWTWTLRQELGRKAPMATRKAWRTVLSSPTSAALYSIAVGELELAVA</sequence>
<dbReference type="Gene3D" id="1.10.490.10">
    <property type="entry name" value="Globins"/>
    <property type="match status" value="1"/>
</dbReference>
<accession>A0A5C6A9Y8</accession>
<reference evidence="2 3" key="1">
    <citation type="submission" date="2019-02" db="EMBL/GenBank/DDBJ databases">
        <title>Deep-cultivation of Planctomycetes and their phenomic and genomic characterization uncovers novel biology.</title>
        <authorList>
            <person name="Wiegand S."/>
            <person name="Jogler M."/>
            <person name="Boedeker C."/>
            <person name="Pinto D."/>
            <person name="Vollmers J."/>
            <person name="Rivas-Marin E."/>
            <person name="Kohn T."/>
            <person name="Peeters S.H."/>
            <person name="Heuer A."/>
            <person name="Rast P."/>
            <person name="Oberbeckmann S."/>
            <person name="Bunk B."/>
            <person name="Jeske O."/>
            <person name="Meyerdierks A."/>
            <person name="Storesund J.E."/>
            <person name="Kallscheuer N."/>
            <person name="Luecker S."/>
            <person name="Lage O.M."/>
            <person name="Pohl T."/>
            <person name="Merkel B.J."/>
            <person name="Hornburger P."/>
            <person name="Mueller R.-W."/>
            <person name="Bruemmer F."/>
            <person name="Labrenz M."/>
            <person name="Spormann A.M."/>
            <person name="Op Den Camp H."/>
            <person name="Overmann J."/>
            <person name="Amann R."/>
            <person name="Jetten M.S.M."/>
            <person name="Mascher T."/>
            <person name="Medema M.H."/>
            <person name="Devos D.P."/>
            <person name="Kaster A.-K."/>
            <person name="Ovreas L."/>
            <person name="Rohde M."/>
            <person name="Galperin M.Y."/>
            <person name="Jogler C."/>
        </authorList>
    </citation>
    <scope>NUCLEOTIDE SEQUENCE [LARGE SCALE GENOMIC DNA]</scope>
    <source>
        <strain evidence="2 3">Pla108</strain>
    </source>
</reference>
<dbReference type="Proteomes" id="UP000317421">
    <property type="component" value="Unassembled WGS sequence"/>
</dbReference>
<name>A0A5C6A9Y8_9BACT</name>